<proteinExistence type="predicted"/>
<comment type="caution">
    <text evidence="1">The sequence shown here is derived from an EMBL/GenBank/DDBJ whole genome shotgun (WGS) entry which is preliminary data.</text>
</comment>
<dbReference type="EMBL" id="CM056743">
    <property type="protein sequence ID" value="KAJ8673633.1"/>
    <property type="molecule type" value="Genomic_DNA"/>
</dbReference>
<evidence type="ECO:0000313" key="2">
    <source>
        <dbReference type="Proteomes" id="UP001239111"/>
    </source>
</evidence>
<evidence type="ECO:0000313" key="1">
    <source>
        <dbReference type="EMBL" id="KAJ8673633.1"/>
    </source>
</evidence>
<reference evidence="1" key="1">
    <citation type="submission" date="2023-04" db="EMBL/GenBank/DDBJ databases">
        <title>A chromosome-level genome assembly of the parasitoid wasp Eretmocerus hayati.</title>
        <authorList>
            <person name="Zhong Y."/>
            <person name="Liu S."/>
            <person name="Liu Y."/>
        </authorList>
    </citation>
    <scope>NUCLEOTIDE SEQUENCE</scope>
    <source>
        <strain evidence="1">ZJU_SS_LIU_2023</strain>
    </source>
</reference>
<sequence length="412" mass="45826">MMFSARTAISPTLLLCFSSIALGQFAEPQNREISMVWGNRVDFNIAVGEDGSFYFVICPDIRAVININCTVHIIRPSGPHEVHQFRYESLDDRKTNAIDFAFDLIGNMLYGWIYQSDERHDSERTHLAGIAVDLTTNSVSKFALPSNLENSRENGNGEYRMVVNSDGVQLIVANSPACGNYEQCDFTFNKRGELLEGPVPHQFQNTAMIDFPKMPGSEDKGVMVVHLPGNQATYYDGNGNPTIVHTFDEVPELFSNNHDFYLLCAFGELGNELDCAQYDWKTNTTSVMRLNASACGEKDIVVESVVSLNKSKILLASSKCDGGETEDIACSEIFQILSFDSDGELPENTPIFKDYGGFGGSSSVVSMTLAEVRDQLCIYTIRRYFGPSNDDPRAEYTKVHIECLPLSDSRLH</sequence>
<keyword evidence="2" id="KW-1185">Reference proteome</keyword>
<accession>A0ACC2NRY3</accession>
<dbReference type="Proteomes" id="UP001239111">
    <property type="component" value="Chromosome 3"/>
</dbReference>
<protein>
    <submittedName>
        <fullName evidence="1">Uncharacterized protein</fullName>
    </submittedName>
</protein>
<organism evidence="1 2">
    <name type="scientific">Eretmocerus hayati</name>
    <dbReference type="NCBI Taxonomy" id="131215"/>
    <lineage>
        <taxon>Eukaryota</taxon>
        <taxon>Metazoa</taxon>
        <taxon>Ecdysozoa</taxon>
        <taxon>Arthropoda</taxon>
        <taxon>Hexapoda</taxon>
        <taxon>Insecta</taxon>
        <taxon>Pterygota</taxon>
        <taxon>Neoptera</taxon>
        <taxon>Endopterygota</taxon>
        <taxon>Hymenoptera</taxon>
        <taxon>Apocrita</taxon>
        <taxon>Proctotrupomorpha</taxon>
        <taxon>Chalcidoidea</taxon>
        <taxon>Aphelinidae</taxon>
        <taxon>Aphelininae</taxon>
        <taxon>Eretmocerus</taxon>
    </lineage>
</organism>
<gene>
    <name evidence="1" type="ORF">QAD02_004895</name>
</gene>
<name>A0ACC2NRY3_9HYME</name>